<dbReference type="STRING" id="361279.SAMN05421663_101304"/>
<evidence type="ECO:0000256" key="2">
    <source>
        <dbReference type="SAM" id="Phobius"/>
    </source>
</evidence>
<feature type="region of interest" description="Disordered" evidence="1">
    <location>
        <begin position="33"/>
        <end position="53"/>
    </location>
</feature>
<dbReference type="RefSeq" id="WP_170829543.1">
    <property type="nucleotide sequence ID" value="NZ_FMZB01000001.1"/>
</dbReference>
<feature type="transmembrane region" description="Helical" evidence="2">
    <location>
        <begin position="6"/>
        <end position="22"/>
    </location>
</feature>
<feature type="compositionally biased region" description="Polar residues" evidence="1">
    <location>
        <begin position="44"/>
        <end position="53"/>
    </location>
</feature>
<name>A0A1G6IJH4_9BACI</name>
<evidence type="ECO:0000313" key="3">
    <source>
        <dbReference type="EMBL" id="SDC06667.1"/>
    </source>
</evidence>
<keyword evidence="2" id="KW-1133">Transmembrane helix</keyword>
<reference evidence="4" key="1">
    <citation type="submission" date="2016-10" db="EMBL/GenBank/DDBJ databases">
        <authorList>
            <person name="Varghese N."/>
            <person name="Submissions S."/>
        </authorList>
    </citation>
    <scope>NUCLEOTIDE SEQUENCE [LARGE SCALE GENOMIC DNA]</scope>
    <source>
        <strain evidence="4">DSM 21620</strain>
    </source>
</reference>
<protein>
    <submittedName>
        <fullName evidence="3">Uncharacterized protein</fullName>
    </submittedName>
</protein>
<keyword evidence="2" id="KW-0472">Membrane</keyword>
<dbReference type="EMBL" id="FMZB01000001">
    <property type="protein sequence ID" value="SDC06667.1"/>
    <property type="molecule type" value="Genomic_DNA"/>
</dbReference>
<accession>A0A1G6IJH4</accession>
<gene>
    <name evidence="3" type="ORF">SAMN05421663_101304</name>
</gene>
<evidence type="ECO:0000313" key="4">
    <source>
        <dbReference type="Proteomes" id="UP000198666"/>
    </source>
</evidence>
<keyword evidence="4" id="KW-1185">Reference proteome</keyword>
<dbReference type="AlphaFoldDB" id="A0A1G6IJH4"/>
<organism evidence="3 4">
    <name type="scientific">Terribacillus halophilus</name>
    <dbReference type="NCBI Taxonomy" id="361279"/>
    <lineage>
        <taxon>Bacteria</taxon>
        <taxon>Bacillati</taxon>
        <taxon>Bacillota</taxon>
        <taxon>Bacilli</taxon>
        <taxon>Bacillales</taxon>
        <taxon>Bacillaceae</taxon>
        <taxon>Terribacillus</taxon>
    </lineage>
</organism>
<evidence type="ECO:0000256" key="1">
    <source>
        <dbReference type="SAM" id="MobiDB-lite"/>
    </source>
</evidence>
<sequence length="53" mass="6058">MFQIVFYIIGVLVMLYLVAEIARQLTDLRQLISPENKTKKPETESSVPSFGDQ</sequence>
<keyword evidence="2" id="KW-0812">Transmembrane</keyword>
<dbReference type="Proteomes" id="UP000198666">
    <property type="component" value="Unassembled WGS sequence"/>
</dbReference>
<proteinExistence type="predicted"/>